<dbReference type="InterPro" id="IPR051331">
    <property type="entry name" value="Chorismate_mutase-related"/>
</dbReference>
<evidence type="ECO:0000256" key="3">
    <source>
        <dbReference type="PIRSR" id="PIRSR029775-1"/>
    </source>
</evidence>
<dbReference type="EMBL" id="JACMYH010000001">
    <property type="protein sequence ID" value="MBC2677619.1"/>
    <property type="molecule type" value="Genomic_DNA"/>
</dbReference>
<dbReference type="Proteomes" id="UP000546173">
    <property type="component" value="Unassembled WGS sequence"/>
</dbReference>
<dbReference type="GO" id="GO:0046417">
    <property type="term" value="P:chorismate metabolic process"/>
    <property type="evidence" value="ECO:0007669"/>
    <property type="project" value="InterPro"/>
</dbReference>
<dbReference type="GO" id="GO:0004106">
    <property type="term" value="F:chorismate mutase activity"/>
    <property type="evidence" value="ECO:0007669"/>
    <property type="project" value="UniProtKB-EC"/>
</dbReference>
<organism evidence="5 6">
    <name type="scientific">Pseudomonas baltica</name>
    <dbReference type="NCBI Taxonomy" id="2762576"/>
    <lineage>
        <taxon>Bacteria</taxon>
        <taxon>Pseudomonadati</taxon>
        <taxon>Pseudomonadota</taxon>
        <taxon>Gammaproteobacteria</taxon>
        <taxon>Pseudomonadales</taxon>
        <taxon>Pseudomonadaceae</taxon>
        <taxon>Pseudomonas</taxon>
    </lineage>
</organism>
<dbReference type="NCBIfam" id="NF005475">
    <property type="entry name" value="PRK07075.1"/>
    <property type="match status" value="1"/>
</dbReference>
<dbReference type="PIRSF" id="PIRSF029775">
    <property type="entry name" value="Isochor_pyr_lyas"/>
    <property type="match status" value="1"/>
</dbReference>
<keyword evidence="2" id="KW-0413">Isomerase</keyword>
<evidence type="ECO:0000313" key="6">
    <source>
        <dbReference type="Proteomes" id="UP000546173"/>
    </source>
</evidence>
<evidence type="ECO:0000259" key="4">
    <source>
        <dbReference type="PROSITE" id="PS51168"/>
    </source>
</evidence>
<dbReference type="EC" id="5.4.99.5" evidence="1"/>
<evidence type="ECO:0000256" key="1">
    <source>
        <dbReference type="ARBA" id="ARBA00012404"/>
    </source>
</evidence>
<feature type="binding site" evidence="3">
    <location>
        <position position="35"/>
    </location>
    <ligand>
        <name>substrate</name>
    </ligand>
</feature>
<sequence>MLNQPPTPQDCANLEDIRCGIDWHDRQIFDALVQRLQYVKAAAQFKPSEQSIPAPERVAAMLEQRLEWATLAGFDPAFTEALFERIIHWNIQQQIAHWRTTRAPSA</sequence>
<gene>
    <name evidence="5" type="ORF">H7993_04365</name>
</gene>
<feature type="domain" description="Chorismate mutase" evidence="4">
    <location>
        <begin position="8"/>
        <end position="98"/>
    </location>
</feature>
<keyword evidence="6" id="KW-1185">Reference proteome</keyword>
<protein>
    <recommendedName>
        <fullName evidence="1">chorismate mutase</fullName>
        <ecNumber evidence="1">5.4.99.5</ecNumber>
    </recommendedName>
</protein>
<accession>A0A7X1G4J8</accession>
<dbReference type="GO" id="GO:0016835">
    <property type="term" value="F:carbon-oxygen lyase activity"/>
    <property type="evidence" value="ECO:0007669"/>
    <property type="project" value="InterPro"/>
</dbReference>
<dbReference type="Gene3D" id="1.20.59.10">
    <property type="entry name" value="Chorismate mutase"/>
    <property type="match status" value="1"/>
</dbReference>
<feature type="binding site" evidence="3">
    <location>
        <position position="18"/>
    </location>
    <ligand>
        <name>substrate</name>
    </ligand>
</feature>
<dbReference type="InterPro" id="IPR036263">
    <property type="entry name" value="Chorismate_II_sf"/>
</dbReference>
<dbReference type="PANTHER" id="PTHR38041:SF1">
    <property type="entry name" value="CHORISMATE MUTASE"/>
    <property type="match status" value="1"/>
</dbReference>
<feature type="binding site" evidence="3">
    <location>
        <position position="46"/>
    </location>
    <ligand>
        <name>substrate</name>
    </ligand>
</feature>
<proteinExistence type="predicted"/>
<dbReference type="AlphaFoldDB" id="A0A7X1G4J8"/>
<evidence type="ECO:0000313" key="5">
    <source>
        <dbReference type="EMBL" id="MBC2677619.1"/>
    </source>
</evidence>
<dbReference type="SUPFAM" id="SSF48600">
    <property type="entry name" value="Chorismate mutase II"/>
    <property type="match status" value="1"/>
</dbReference>
<keyword evidence="5" id="KW-0456">Lyase</keyword>
<dbReference type="InterPro" id="IPR002701">
    <property type="entry name" value="CM_II_prokaryot"/>
</dbReference>
<dbReference type="InterPro" id="IPR008241">
    <property type="entry name" value="Isochorismate_pyruvate-lyase"/>
</dbReference>
<comment type="caution">
    <text evidence="5">The sequence shown here is derived from an EMBL/GenBank/DDBJ whole genome shotgun (WGS) entry which is preliminary data.</text>
</comment>
<dbReference type="SMART" id="SM00830">
    <property type="entry name" value="CM_2"/>
    <property type="match status" value="1"/>
</dbReference>
<dbReference type="GO" id="GO:0009697">
    <property type="term" value="P:salicylic acid biosynthetic process"/>
    <property type="evidence" value="ECO:0007669"/>
    <property type="project" value="InterPro"/>
</dbReference>
<dbReference type="PANTHER" id="PTHR38041">
    <property type="entry name" value="CHORISMATE MUTASE"/>
    <property type="match status" value="1"/>
</dbReference>
<evidence type="ECO:0000256" key="2">
    <source>
        <dbReference type="ARBA" id="ARBA00023235"/>
    </source>
</evidence>
<feature type="binding site" evidence="3">
    <location>
        <position position="94"/>
    </location>
    <ligand>
        <name>substrate</name>
    </ligand>
</feature>
<dbReference type="PROSITE" id="PS51168">
    <property type="entry name" value="CHORISMATE_MUT_2"/>
    <property type="match status" value="1"/>
</dbReference>
<reference evidence="5 6" key="1">
    <citation type="submission" date="2020-08" db="EMBL/GenBank/DDBJ databases">
        <title>Pseudomonas sp. nov.</title>
        <authorList>
            <person name="Gieschler S."/>
            <person name="Fiedler G."/>
            <person name="Brinks E."/>
            <person name="Boehnlein C."/>
            <person name="Franz C.M.A.P."/>
            <person name="Kabisch J."/>
        </authorList>
    </citation>
    <scope>NUCLEOTIDE SEQUENCE [LARGE SCALE GENOMIC DNA]</scope>
    <source>
        <strain evidence="5 6">MBT-2</strain>
    </source>
</reference>
<name>A0A7X1G4J8_9PSED</name>
<dbReference type="InterPro" id="IPR036979">
    <property type="entry name" value="CM_dom_sf"/>
</dbReference>
<dbReference type="Pfam" id="PF01817">
    <property type="entry name" value="CM_2"/>
    <property type="match status" value="1"/>
</dbReference>
<dbReference type="NCBIfam" id="TIGR01803">
    <property type="entry name" value="CM-like"/>
    <property type="match status" value="1"/>
</dbReference>